<protein>
    <submittedName>
        <fullName evidence="3">Uncharacterized protein</fullName>
    </submittedName>
</protein>
<keyword evidence="1" id="KW-0175">Coiled coil</keyword>
<comment type="caution">
    <text evidence="3">The sequence shown here is derived from an EMBL/GenBank/DDBJ whole genome shotgun (WGS) entry which is preliminary data.</text>
</comment>
<gene>
    <name evidence="3" type="ORF">SY111_00600</name>
    <name evidence="2" type="ORF">SY212_06610</name>
</gene>
<evidence type="ECO:0000313" key="2">
    <source>
        <dbReference type="EMBL" id="GET05631.1"/>
    </source>
</evidence>
<dbReference type="RefSeq" id="WP_172576536.1">
    <property type="nucleotide sequence ID" value="NZ_BLAM01000061.1"/>
</dbReference>
<dbReference type="EMBL" id="BLAM01000061">
    <property type="protein sequence ID" value="GET05631.1"/>
    <property type="molecule type" value="Genomic_DNA"/>
</dbReference>
<name>A0A6F9Y1D3_9LACO</name>
<dbReference type="EMBL" id="BLAN01000004">
    <property type="protein sequence ID" value="GET07436.1"/>
    <property type="molecule type" value="Genomic_DNA"/>
</dbReference>
<organism evidence="3">
    <name type="scientific">Ligilactobacillus agilis</name>
    <dbReference type="NCBI Taxonomy" id="1601"/>
    <lineage>
        <taxon>Bacteria</taxon>
        <taxon>Bacillati</taxon>
        <taxon>Bacillota</taxon>
        <taxon>Bacilli</taxon>
        <taxon>Lactobacillales</taxon>
        <taxon>Lactobacillaceae</taxon>
        <taxon>Ligilactobacillus</taxon>
    </lineage>
</organism>
<reference evidence="3" key="1">
    <citation type="submission" date="2019-10" db="EMBL/GenBank/DDBJ databases">
        <title>Lactobacillus agilis SY111 Whole Genome Sequencing Project.</title>
        <authorList>
            <person name="Suzuki S."/>
            <person name="Endo A."/>
            <person name="Maeno S."/>
            <person name="Shiwa Y."/>
            <person name="Matsutani M."/>
            <person name="Kajikawa A."/>
        </authorList>
    </citation>
    <scope>NUCLEOTIDE SEQUENCE</scope>
    <source>
        <strain evidence="3">SY111</strain>
    </source>
</reference>
<accession>A0A6F9Y1D3</accession>
<evidence type="ECO:0000256" key="1">
    <source>
        <dbReference type="SAM" id="Coils"/>
    </source>
</evidence>
<dbReference type="AlphaFoldDB" id="A0A6F9Y1D3"/>
<sequence length="87" mass="10187">MENTKQLETKIEAAERRLQKLKDKLDKQYAELGRLYLKHQEMTTGRSLELTEVIADLKDKLKQGEDDKTQVAFVEGEEIKEAEHREV</sequence>
<evidence type="ECO:0000313" key="3">
    <source>
        <dbReference type="EMBL" id="GET07436.1"/>
    </source>
</evidence>
<reference evidence="2" key="2">
    <citation type="submission" date="2019-10" db="EMBL/GenBank/DDBJ databases">
        <title>Lactobacillus agilis SY212 Whole Genome Sequencing Project.</title>
        <authorList>
            <person name="Suzuki S."/>
            <person name="Endo A."/>
            <person name="Maeno S."/>
            <person name="Shiwa Y."/>
            <person name="Matsutani M."/>
            <person name="Kajikawa A."/>
        </authorList>
    </citation>
    <scope>NUCLEOTIDE SEQUENCE</scope>
    <source>
        <strain evidence="2">SY212</strain>
    </source>
</reference>
<feature type="coiled-coil region" evidence="1">
    <location>
        <begin position="4"/>
        <end position="31"/>
    </location>
</feature>
<dbReference type="Proteomes" id="UP000494265">
    <property type="component" value="Unassembled WGS sequence"/>
</dbReference>
<dbReference type="Proteomes" id="UP000494178">
    <property type="component" value="Unassembled WGS sequence"/>
</dbReference>
<proteinExistence type="predicted"/>